<feature type="transmembrane region" description="Helical" evidence="1">
    <location>
        <begin position="73"/>
        <end position="94"/>
    </location>
</feature>
<keyword evidence="1" id="KW-0472">Membrane</keyword>
<sequence>MVVMEGDEGAPVANHAEVLEAVGKRSVQMQELVKKIIEVLNREKLHQIEELPAVNLEQAVNQYRRNKRAVSRIGFENVFIPATLAAIFFSTIAFRMARGSA</sequence>
<reference evidence="2 3" key="1">
    <citation type="submission" date="2019-01" db="EMBL/GenBank/DDBJ databases">
        <authorList>
            <person name="Ferrante I. M."/>
        </authorList>
    </citation>
    <scope>NUCLEOTIDE SEQUENCE [LARGE SCALE GENOMIC DNA]</scope>
    <source>
        <strain evidence="2 3">B856</strain>
    </source>
</reference>
<dbReference type="OrthoDB" id="10261782at2759"/>
<keyword evidence="1" id="KW-1133">Transmembrane helix</keyword>
<gene>
    <name evidence="2" type="ORF">PSNMU_V1.4_AUG-EV-PASAV3_0068340</name>
</gene>
<name>A0A448ZD47_9STRA</name>
<accession>A0A448ZD47</accession>
<keyword evidence="1" id="KW-0812">Transmembrane</keyword>
<protein>
    <submittedName>
        <fullName evidence="2">Uncharacterized protein</fullName>
    </submittedName>
</protein>
<evidence type="ECO:0000313" key="3">
    <source>
        <dbReference type="Proteomes" id="UP000291116"/>
    </source>
</evidence>
<dbReference type="EMBL" id="CAACVS010000247">
    <property type="protein sequence ID" value="VEU39956.1"/>
    <property type="molecule type" value="Genomic_DNA"/>
</dbReference>
<organism evidence="2 3">
    <name type="scientific">Pseudo-nitzschia multistriata</name>
    <dbReference type="NCBI Taxonomy" id="183589"/>
    <lineage>
        <taxon>Eukaryota</taxon>
        <taxon>Sar</taxon>
        <taxon>Stramenopiles</taxon>
        <taxon>Ochrophyta</taxon>
        <taxon>Bacillariophyta</taxon>
        <taxon>Bacillariophyceae</taxon>
        <taxon>Bacillariophycidae</taxon>
        <taxon>Bacillariales</taxon>
        <taxon>Bacillariaceae</taxon>
        <taxon>Pseudo-nitzschia</taxon>
    </lineage>
</organism>
<evidence type="ECO:0000256" key="1">
    <source>
        <dbReference type="SAM" id="Phobius"/>
    </source>
</evidence>
<keyword evidence="3" id="KW-1185">Reference proteome</keyword>
<proteinExistence type="predicted"/>
<evidence type="ECO:0000313" key="2">
    <source>
        <dbReference type="EMBL" id="VEU39956.1"/>
    </source>
</evidence>
<dbReference type="Proteomes" id="UP000291116">
    <property type="component" value="Unassembled WGS sequence"/>
</dbReference>
<dbReference type="AlphaFoldDB" id="A0A448ZD47"/>